<keyword evidence="2" id="KW-1185">Reference proteome</keyword>
<dbReference type="AlphaFoldDB" id="A0A1L9TEI6"/>
<organism evidence="1 2">
    <name type="scientific">Aspergillus sydowii CBS 593.65</name>
    <dbReference type="NCBI Taxonomy" id="1036612"/>
    <lineage>
        <taxon>Eukaryota</taxon>
        <taxon>Fungi</taxon>
        <taxon>Dikarya</taxon>
        <taxon>Ascomycota</taxon>
        <taxon>Pezizomycotina</taxon>
        <taxon>Eurotiomycetes</taxon>
        <taxon>Eurotiomycetidae</taxon>
        <taxon>Eurotiales</taxon>
        <taxon>Aspergillaceae</taxon>
        <taxon>Aspergillus</taxon>
        <taxon>Aspergillus subgen. Nidulantes</taxon>
    </lineage>
</organism>
<dbReference type="GeneID" id="63755957"/>
<dbReference type="RefSeq" id="XP_040701529.1">
    <property type="nucleotide sequence ID" value="XM_040839884.1"/>
</dbReference>
<proteinExistence type="predicted"/>
<dbReference type="VEuPathDB" id="FungiDB:ASPSYDRAFT_1075758"/>
<evidence type="ECO:0000313" key="2">
    <source>
        <dbReference type="Proteomes" id="UP000184356"/>
    </source>
</evidence>
<name>A0A1L9TEI6_9EURO</name>
<evidence type="ECO:0000313" key="1">
    <source>
        <dbReference type="EMBL" id="OJJ57723.1"/>
    </source>
</evidence>
<gene>
    <name evidence="1" type="ORF">ASPSYDRAFT_1075758</name>
</gene>
<sequence>MLKVLLYCFSYVSFQGALGRLSYSRSVPHSPGKPRLCLTVFPPRRSTYMYAFLALVIDSSSCSRGRKKLQAILSRVSRCCCSVIAGNIAMNEPTCKRCTFPSSIQSHLTWLFKEPNCEVVFKIRPPMMSGMTTTLETTLTPPKAITSQVDIQST</sequence>
<accession>A0A1L9TEI6</accession>
<dbReference type="Proteomes" id="UP000184356">
    <property type="component" value="Unassembled WGS sequence"/>
</dbReference>
<protein>
    <submittedName>
        <fullName evidence="1">Uncharacterized protein</fullName>
    </submittedName>
</protein>
<dbReference type="EMBL" id="KV878588">
    <property type="protein sequence ID" value="OJJ57723.1"/>
    <property type="molecule type" value="Genomic_DNA"/>
</dbReference>
<reference evidence="2" key="1">
    <citation type="journal article" date="2017" name="Genome Biol.">
        <title>Comparative genomics reveals high biological diversity and specific adaptations in the industrially and medically important fungal genus Aspergillus.</title>
        <authorList>
            <person name="de Vries R.P."/>
            <person name="Riley R."/>
            <person name="Wiebenga A."/>
            <person name="Aguilar-Osorio G."/>
            <person name="Amillis S."/>
            <person name="Uchima C.A."/>
            <person name="Anderluh G."/>
            <person name="Asadollahi M."/>
            <person name="Askin M."/>
            <person name="Barry K."/>
            <person name="Battaglia E."/>
            <person name="Bayram O."/>
            <person name="Benocci T."/>
            <person name="Braus-Stromeyer S.A."/>
            <person name="Caldana C."/>
            <person name="Canovas D."/>
            <person name="Cerqueira G.C."/>
            <person name="Chen F."/>
            <person name="Chen W."/>
            <person name="Choi C."/>
            <person name="Clum A."/>
            <person name="Dos Santos R.A."/>
            <person name="Damasio A.R."/>
            <person name="Diallinas G."/>
            <person name="Emri T."/>
            <person name="Fekete E."/>
            <person name="Flipphi M."/>
            <person name="Freyberg S."/>
            <person name="Gallo A."/>
            <person name="Gournas C."/>
            <person name="Habgood R."/>
            <person name="Hainaut M."/>
            <person name="Harispe M.L."/>
            <person name="Henrissat B."/>
            <person name="Hilden K.S."/>
            <person name="Hope R."/>
            <person name="Hossain A."/>
            <person name="Karabika E."/>
            <person name="Karaffa L."/>
            <person name="Karanyi Z."/>
            <person name="Krasevec N."/>
            <person name="Kuo A."/>
            <person name="Kusch H."/>
            <person name="LaButti K."/>
            <person name="Lagendijk E.L."/>
            <person name="Lapidus A."/>
            <person name="Levasseur A."/>
            <person name="Lindquist E."/>
            <person name="Lipzen A."/>
            <person name="Logrieco A.F."/>
            <person name="MacCabe A."/>
            <person name="Maekelae M.R."/>
            <person name="Malavazi I."/>
            <person name="Melin P."/>
            <person name="Meyer V."/>
            <person name="Mielnichuk N."/>
            <person name="Miskei M."/>
            <person name="Molnar A.P."/>
            <person name="Mule G."/>
            <person name="Ngan C.Y."/>
            <person name="Orejas M."/>
            <person name="Orosz E."/>
            <person name="Ouedraogo J.P."/>
            <person name="Overkamp K.M."/>
            <person name="Park H.-S."/>
            <person name="Perrone G."/>
            <person name="Piumi F."/>
            <person name="Punt P.J."/>
            <person name="Ram A.F."/>
            <person name="Ramon A."/>
            <person name="Rauscher S."/>
            <person name="Record E."/>
            <person name="Riano-Pachon D.M."/>
            <person name="Robert V."/>
            <person name="Roehrig J."/>
            <person name="Ruller R."/>
            <person name="Salamov A."/>
            <person name="Salih N.S."/>
            <person name="Samson R.A."/>
            <person name="Sandor E."/>
            <person name="Sanguinetti M."/>
            <person name="Schuetze T."/>
            <person name="Sepcic K."/>
            <person name="Shelest E."/>
            <person name="Sherlock G."/>
            <person name="Sophianopoulou V."/>
            <person name="Squina F.M."/>
            <person name="Sun H."/>
            <person name="Susca A."/>
            <person name="Todd R.B."/>
            <person name="Tsang A."/>
            <person name="Unkles S.E."/>
            <person name="van de Wiele N."/>
            <person name="van Rossen-Uffink D."/>
            <person name="Oliveira J.V."/>
            <person name="Vesth T.C."/>
            <person name="Visser J."/>
            <person name="Yu J.-H."/>
            <person name="Zhou M."/>
            <person name="Andersen M.R."/>
            <person name="Archer D.B."/>
            <person name="Baker S.E."/>
            <person name="Benoit I."/>
            <person name="Brakhage A.A."/>
            <person name="Braus G.H."/>
            <person name="Fischer R."/>
            <person name="Frisvad J.C."/>
            <person name="Goldman G.H."/>
            <person name="Houbraken J."/>
            <person name="Oakley B."/>
            <person name="Pocsi I."/>
            <person name="Scazzocchio C."/>
            <person name="Seiboth B."/>
            <person name="vanKuyk P.A."/>
            <person name="Wortman J."/>
            <person name="Dyer P.S."/>
            <person name="Grigoriev I.V."/>
        </authorList>
    </citation>
    <scope>NUCLEOTIDE SEQUENCE [LARGE SCALE GENOMIC DNA]</scope>
    <source>
        <strain evidence="2">CBS 593.65</strain>
    </source>
</reference>